<dbReference type="InterPro" id="IPR033718">
    <property type="entry name" value="DAGK_prok"/>
</dbReference>
<keyword evidence="23" id="KW-1185">Reference proteome</keyword>
<evidence type="ECO:0000256" key="13">
    <source>
        <dbReference type="ARBA" id="ARBA00022777"/>
    </source>
</evidence>
<dbReference type="InterPro" id="IPR036945">
    <property type="entry name" value="DAGK_sf"/>
</dbReference>
<keyword evidence="19" id="KW-0594">Phospholipid biosynthesis</keyword>
<evidence type="ECO:0000256" key="7">
    <source>
        <dbReference type="ARBA" id="ARBA00022516"/>
    </source>
</evidence>
<comment type="subcellular location">
    <subcellularLocation>
        <location evidence="2 21">Cell inner membrane</location>
        <topology evidence="2 21">Multi-pass membrane protein</topology>
    </subcellularLocation>
</comment>
<evidence type="ECO:0000256" key="20">
    <source>
        <dbReference type="ARBA" id="ARBA00023264"/>
    </source>
</evidence>
<evidence type="ECO:0000256" key="18">
    <source>
        <dbReference type="ARBA" id="ARBA00023136"/>
    </source>
</evidence>
<evidence type="ECO:0000256" key="15">
    <source>
        <dbReference type="ARBA" id="ARBA00022842"/>
    </source>
</evidence>
<comment type="caution">
    <text evidence="21">Lacks conserved residue(s) required for the propagation of feature annotation.</text>
</comment>
<evidence type="ECO:0000256" key="2">
    <source>
        <dbReference type="ARBA" id="ARBA00004429"/>
    </source>
</evidence>
<evidence type="ECO:0000256" key="21">
    <source>
        <dbReference type="RuleBase" id="RU363065"/>
    </source>
</evidence>
<evidence type="ECO:0000313" key="22">
    <source>
        <dbReference type="EMBL" id="MDA4844310.1"/>
    </source>
</evidence>
<sequence>MNRILNAFRNSWNGLSHVIRNEAAFRQEAAIFLVSLPVAYFLADSVFVFLLLTGSLVIVLTTELMNTGLEALCDALSRETRDEIRIAKDCGSAAVALTITLAGVIWLSVIAQKFGLLPLP</sequence>
<keyword evidence="20 21" id="KW-1208">Phospholipid metabolism</keyword>
<dbReference type="EC" id="2.7.1.107" evidence="4 21"/>
<keyword evidence="13 21" id="KW-0418">Kinase</keyword>
<comment type="caution">
    <text evidence="22">The sequence shown here is derived from an EMBL/GenBank/DDBJ whole genome shotgun (WGS) entry which is preliminary data.</text>
</comment>
<name>A0ABT4VHZ0_9HYPH</name>
<evidence type="ECO:0000256" key="11">
    <source>
        <dbReference type="ARBA" id="ARBA00022723"/>
    </source>
</evidence>
<evidence type="ECO:0000256" key="12">
    <source>
        <dbReference type="ARBA" id="ARBA00022741"/>
    </source>
</evidence>
<evidence type="ECO:0000256" key="17">
    <source>
        <dbReference type="ARBA" id="ARBA00023098"/>
    </source>
</evidence>
<evidence type="ECO:0000313" key="23">
    <source>
        <dbReference type="Proteomes" id="UP001148313"/>
    </source>
</evidence>
<accession>A0ABT4VHZ0</accession>
<feature type="transmembrane region" description="Helical" evidence="21">
    <location>
        <begin position="90"/>
        <end position="111"/>
    </location>
</feature>
<dbReference type="InterPro" id="IPR000829">
    <property type="entry name" value="DAGK"/>
</dbReference>
<dbReference type="PANTHER" id="PTHR34299">
    <property type="entry name" value="DIACYLGLYCEROL KINASE"/>
    <property type="match status" value="1"/>
</dbReference>
<reference evidence="22" key="1">
    <citation type="submission" date="2022-11" db="EMBL/GenBank/DDBJ databases">
        <title>Hoeflea poritis sp. nov., isolated from scleractinian coral Porites lutea.</title>
        <authorList>
            <person name="Zhang G."/>
            <person name="Wei Q."/>
            <person name="Cai L."/>
        </authorList>
    </citation>
    <scope>NUCLEOTIDE SEQUENCE</scope>
    <source>
        <strain evidence="22">E7-10</strain>
    </source>
</reference>
<keyword evidence="7" id="KW-0444">Lipid biosynthesis</keyword>
<dbReference type="Gene3D" id="1.10.287.3610">
    <property type="match status" value="1"/>
</dbReference>
<keyword evidence="15" id="KW-0460">Magnesium</keyword>
<dbReference type="PANTHER" id="PTHR34299:SF1">
    <property type="entry name" value="DIACYLGLYCEROL KINASE"/>
    <property type="match status" value="1"/>
</dbReference>
<keyword evidence="11" id="KW-0479">Metal-binding</keyword>
<keyword evidence="17 21" id="KW-0443">Lipid metabolism</keyword>
<keyword evidence="14 21" id="KW-0067">ATP-binding</keyword>
<keyword evidence="9 21" id="KW-0808">Transferase</keyword>
<evidence type="ECO:0000256" key="14">
    <source>
        <dbReference type="ARBA" id="ARBA00022840"/>
    </source>
</evidence>
<keyword evidence="8 21" id="KW-0997">Cell inner membrane</keyword>
<proteinExistence type="inferred from homology"/>
<comment type="cofactor">
    <cofactor evidence="1">
        <name>Mg(2+)</name>
        <dbReference type="ChEBI" id="CHEBI:18420"/>
    </cofactor>
</comment>
<dbReference type="CDD" id="cd14264">
    <property type="entry name" value="DAGK_IM"/>
    <property type="match status" value="1"/>
</dbReference>
<evidence type="ECO:0000256" key="6">
    <source>
        <dbReference type="ARBA" id="ARBA00022475"/>
    </source>
</evidence>
<dbReference type="Proteomes" id="UP001148313">
    <property type="component" value="Unassembled WGS sequence"/>
</dbReference>
<keyword evidence="12 21" id="KW-0547">Nucleotide-binding</keyword>
<comment type="similarity">
    <text evidence="3 21">Belongs to the bacterial diacylglycerol kinase family.</text>
</comment>
<evidence type="ECO:0000256" key="5">
    <source>
        <dbReference type="ARBA" id="ARBA00017575"/>
    </source>
</evidence>
<evidence type="ECO:0000256" key="1">
    <source>
        <dbReference type="ARBA" id="ARBA00001946"/>
    </source>
</evidence>
<dbReference type="GO" id="GO:0016301">
    <property type="term" value="F:kinase activity"/>
    <property type="evidence" value="ECO:0007669"/>
    <property type="project" value="UniProtKB-KW"/>
</dbReference>
<gene>
    <name evidence="22" type="ORF">OOZ53_03070</name>
</gene>
<comment type="catalytic activity">
    <reaction evidence="21">
        <text>a 1,2-diacyl-sn-glycerol + ATP = a 1,2-diacyl-sn-glycero-3-phosphate + ADP + H(+)</text>
        <dbReference type="Rhea" id="RHEA:10272"/>
        <dbReference type="ChEBI" id="CHEBI:15378"/>
        <dbReference type="ChEBI" id="CHEBI:17815"/>
        <dbReference type="ChEBI" id="CHEBI:30616"/>
        <dbReference type="ChEBI" id="CHEBI:58608"/>
        <dbReference type="ChEBI" id="CHEBI:456216"/>
        <dbReference type="EC" id="2.7.1.107"/>
    </reaction>
</comment>
<evidence type="ECO:0000256" key="3">
    <source>
        <dbReference type="ARBA" id="ARBA00005967"/>
    </source>
</evidence>
<dbReference type="Pfam" id="PF01219">
    <property type="entry name" value="DAGK_prokar"/>
    <property type="match status" value="1"/>
</dbReference>
<evidence type="ECO:0000256" key="8">
    <source>
        <dbReference type="ARBA" id="ARBA00022519"/>
    </source>
</evidence>
<feature type="transmembrane region" description="Helical" evidence="21">
    <location>
        <begin position="38"/>
        <end position="60"/>
    </location>
</feature>
<evidence type="ECO:0000256" key="9">
    <source>
        <dbReference type="ARBA" id="ARBA00022679"/>
    </source>
</evidence>
<dbReference type="EMBL" id="JAPJZH010000002">
    <property type="protein sequence ID" value="MDA4844310.1"/>
    <property type="molecule type" value="Genomic_DNA"/>
</dbReference>
<evidence type="ECO:0000256" key="16">
    <source>
        <dbReference type="ARBA" id="ARBA00022989"/>
    </source>
</evidence>
<keyword evidence="10 21" id="KW-0812">Transmembrane</keyword>
<protein>
    <recommendedName>
        <fullName evidence="5 21">Diacylglycerol kinase</fullName>
        <ecNumber evidence="4 21">2.7.1.107</ecNumber>
    </recommendedName>
</protein>
<dbReference type="RefSeq" id="WP_271087844.1">
    <property type="nucleotide sequence ID" value="NZ_JAPJZH010000002.1"/>
</dbReference>
<evidence type="ECO:0000256" key="19">
    <source>
        <dbReference type="ARBA" id="ARBA00023209"/>
    </source>
</evidence>
<keyword evidence="16 21" id="KW-1133">Transmembrane helix</keyword>
<evidence type="ECO:0000256" key="4">
    <source>
        <dbReference type="ARBA" id="ARBA00012133"/>
    </source>
</evidence>
<keyword evidence="18 21" id="KW-0472">Membrane</keyword>
<keyword evidence="6" id="KW-1003">Cell membrane</keyword>
<comment type="function">
    <text evidence="21">Catalyzes the ATP-dependent phosphorylation of sn-l,2-diacylglycerol (DAG) to phosphatidic acid. Involved in the recycling of diacylglycerol produced as a by-product during membrane-derived oligosaccharide (MDO) biosynthesis.</text>
</comment>
<evidence type="ECO:0000256" key="10">
    <source>
        <dbReference type="ARBA" id="ARBA00022692"/>
    </source>
</evidence>
<organism evidence="22 23">
    <name type="scientific">Hoeflea poritis</name>
    <dbReference type="NCBI Taxonomy" id="2993659"/>
    <lineage>
        <taxon>Bacteria</taxon>
        <taxon>Pseudomonadati</taxon>
        <taxon>Pseudomonadota</taxon>
        <taxon>Alphaproteobacteria</taxon>
        <taxon>Hyphomicrobiales</taxon>
        <taxon>Rhizobiaceae</taxon>
        <taxon>Hoeflea</taxon>
    </lineage>
</organism>